<proteinExistence type="predicted"/>
<evidence type="ECO:0000256" key="2">
    <source>
        <dbReference type="ARBA" id="ARBA00004370"/>
    </source>
</evidence>
<dbReference type="SMART" id="SM00387">
    <property type="entry name" value="HATPase_c"/>
    <property type="match status" value="1"/>
</dbReference>
<evidence type="ECO:0000256" key="8">
    <source>
        <dbReference type="ARBA" id="ARBA00022989"/>
    </source>
</evidence>
<dbReference type="InterPro" id="IPR004358">
    <property type="entry name" value="Sig_transdc_His_kin-like_C"/>
</dbReference>
<dbReference type="GO" id="GO:0000155">
    <property type="term" value="F:phosphorelay sensor kinase activity"/>
    <property type="evidence" value="ECO:0007669"/>
    <property type="project" value="InterPro"/>
</dbReference>
<dbReference type="CDD" id="cd06225">
    <property type="entry name" value="HAMP"/>
    <property type="match status" value="1"/>
</dbReference>
<dbReference type="RefSeq" id="WP_012502450.1">
    <property type="nucleotide sequence ID" value="NC_011027.1"/>
</dbReference>
<evidence type="ECO:0000259" key="13">
    <source>
        <dbReference type="PROSITE" id="PS50885"/>
    </source>
</evidence>
<organism evidence="14 15">
    <name type="scientific">Chlorobaculum parvum (strain DSM 263 / NCIMB 8327)</name>
    <name type="common">Chlorobium vibrioforme subsp. thiosulfatophilum</name>
    <dbReference type="NCBI Taxonomy" id="517417"/>
    <lineage>
        <taxon>Bacteria</taxon>
        <taxon>Pseudomonadati</taxon>
        <taxon>Chlorobiota</taxon>
        <taxon>Chlorobiia</taxon>
        <taxon>Chlorobiales</taxon>
        <taxon>Chlorobiaceae</taxon>
        <taxon>Chlorobaculum</taxon>
    </lineage>
</organism>
<dbReference type="eggNOG" id="COG5002">
    <property type="taxonomic scope" value="Bacteria"/>
</dbReference>
<dbReference type="OrthoDB" id="594725at2"/>
<comment type="subcellular location">
    <subcellularLocation>
        <location evidence="2">Membrane</location>
    </subcellularLocation>
</comment>
<keyword evidence="9" id="KW-0902">Two-component regulatory system</keyword>
<evidence type="ECO:0000256" key="10">
    <source>
        <dbReference type="ARBA" id="ARBA00023136"/>
    </source>
</evidence>
<gene>
    <name evidence="14" type="ordered locus">Cpar_1212</name>
</gene>
<dbReference type="Pfam" id="PF02518">
    <property type="entry name" value="HATPase_c"/>
    <property type="match status" value="1"/>
</dbReference>
<keyword evidence="7 14" id="KW-0418">Kinase</keyword>
<evidence type="ECO:0000256" key="1">
    <source>
        <dbReference type="ARBA" id="ARBA00000085"/>
    </source>
</evidence>
<dbReference type="InterPro" id="IPR050428">
    <property type="entry name" value="TCS_sensor_his_kinase"/>
</dbReference>
<dbReference type="GO" id="GO:0005886">
    <property type="term" value="C:plasma membrane"/>
    <property type="evidence" value="ECO:0007669"/>
    <property type="project" value="TreeGrafter"/>
</dbReference>
<evidence type="ECO:0000256" key="4">
    <source>
        <dbReference type="ARBA" id="ARBA00022553"/>
    </source>
</evidence>
<dbReference type="FunFam" id="3.30.565.10:FF:000006">
    <property type="entry name" value="Sensor histidine kinase WalK"/>
    <property type="match status" value="1"/>
</dbReference>
<comment type="catalytic activity">
    <reaction evidence="1">
        <text>ATP + protein L-histidine = ADP + protein N-phospho-L-histidine.</text>
        <dbReference type="EC" id="2.7.13.3"/>
    </reaction>
</comment>
<feature type="transmembrane region" description="Helical" evidence="11">
    <location>
        <begin position="28"/>
        <end position="50"/>
    </location>
</feature>
<dbReference type="InterPro" id="IPR003661">
    <property type="entry name" value="HisK_dim/P_dom"/>
</dbReference>
<dbReference type="EMBL" id="CP001099">
    <property type="protein sequence ID" value="ACF11617.1"/>
    <property type="molecule type" value="Genomic_DNA"/>
</dbReference>
<keyword evidence="5" id="KW-0808">Transferase</keyword>
<dbReference type="SMART" id="SM00388">
    <property type="entry name" value="HisKA"/>
    <property type="match status" value="1"/>
</dbReference>
<keyword evidence="10 11" id="KW-0472">Membrane</keyword>
<keyword evidence="15" id="KW-1185">Reference proteome</keyword>
<dbReference type="PROSITE" id="PS50885">
    <property type="entry name" value="HAMP"/>
    <property type="match status" value="1"/>
</dbReference>
<dbReference type="PANTHER" id="PTHR45436">
    <property type="entry name" value="SENSOR HISTIDINE KINASE YKOH"/>
    <property type="match status" value="1"/>
</dbReference>
<evidence type="ECO:0000256" key="3">
    <source>
        <dbReference type="ARBA" id="ARBA00012438"/>
    </source>
</evidence>
<dbReference type="SMART" id="SM00304">
    <property type="entry name" value="HAMP"/>
    <property type="match status" value="1"/>
</dbReference>
<name>B3QNW4_CHLP8</name>
<dbReference type="Gene3D" id="6.10.340.10">
    <property type="match status" value="1"/>
</dbReference>
<feature type="transmembrane region" description="Helical" evidence="11">
    <location>
        <begin position="198"/>
        <end position="217"/>
    </location>
</feature>
<evidence type="ECO:0000256" key="6">
    <source>
        <dbReference type="ARBA" id="ARBA00022692"/>
    </source>
</evidence>
<evidence type="ECO:0000256" key="11">
    <source>
        <dbReference type="SAM" id="Phobius"/>
    </source>
</evidence>
<dbReference type="HOGENOM" id="CLU_000445_89_6_10"/>
<protein>
    <recommendedName>
        <fullName evidence="3">histidine kinase</fullName>
        <ecNumber evidence="3">2.7.13.3</ecNumber>
    </recommendedName>
</protein>
<evidence type="ECO:0000256" key="9">
    <source>
        <dbReference type="ARBA" id="ARBA00023012"/>
    </source>
</evidence>
<dbReference type="AlphaFoldDB" id="B3QNW4"/>
<dbReference type="InterPro" id="IPR005467">
    <property type="entry name" value="His_kinase_dom"/>
</dbReference>
<dbReference type="KEGG" id="cpc:Cpar_1212"/>
<dbReference type="Proteomes" id="UP000008811">
    <property type="component" value="Chromosome"/>
</dbReference>
<keyword evidence="4" id="KW-0597">Phosphoprotein</keyword>
<dbReference type="FunFam" id="1.10.287.130:FF:000001">
    <property type="entry name" value="Two-component sensor histidine kinase"/>
    <property type="match status" value="1"/>
</dbReference>
<dbReference type="InterPro" id="IPR003660">
    <property type="entry name" value="HAMP_dom"/>
</dbReference>
<dbReference type="SUPFAM" id="SSF55874">
    <property type="entry name" value="ATPase domain of HSP90 chaperone/DNA topoisomerase II/histidine kinase"/>
    <property type="match status" value="1"/>
</dbReference>
<keyword evidence="6 11" id="KW-0812">Transmembrane</keyword>
<dbReference type="InterPro" id="IPR036890">
    <property type="entry name" value="HATPase_C_sf"/>
</dbReference>
<dbReference type="InterPro" id="IPR003594">
    <property type="entry name" value="HATPase_dom"/>
</dbReference>
<dbReference type="CDD" id="cd00082">
    <property type="entry name" value="HisKA"/>
    <property type="match status" value="1"/>
</dbReference>
<dbReference type="EC" id="2.7.13.3" evidence="3"/>
<evidence type="ECO:0000313" key="14">
    <source>
        <dbReference type="EMBL" id="ACF11617.1"/>
    </source>
</evidence>
<evidence type="ECO:0000313" key="15">
    <source>
        <dbReference type="Proteomes" id="UP000008811"/>
    </source>
</evidence>
<feature type="domain" description="HAMP" evidence="13">
    <location>
        <begin position="218"/>
        <end position="271"/>
    </location>
</feature>
<dbReference type="PROSITE" id="PS50109">
    <property type="entry name" value="HIS_KIN"/>
    <property type="match status" value="1"/>
</dbReference>
<evidence type="ECO:0000259" key="12">
    <source>
        <dbReference type="PROSITE" id="PS50109"/>
    </source>
</evidence>
<dbReference type="Pfam" id="PF00512">
    <property type="entry name" value="HisKA"/>
    <property type="match status" value="1"/>
</dbReference>
<reference evidence="14" key="1">
    <citation type="submission" date="2008-06" db="EMBL/GenBank/DDBJ databases">
        <title>Complete sequence of Chlorobaculum parvum NCIB 8327.</title>
        <authorList>
            <consortium name="US DOE Joint Genome Institute"/>
            <person name="Lucas S."/>
            <person name="Copeland A."/>
            <person name="Lapidus A."/>
            <person name="Glavina del Rio T."/>
            <person name="Dalin E."/>
            <person name="Tice H."/>
            <person name="Bruce D."/>
            <person name="Goodwin L."/>
            <person name="Pitluck S."/>
            <person name="Schmutz J."/>
            <person name="Larimer F."/>
            <person name="Land M."/>
            <person name="Hauser L."/>
            <person name="Kyrpides N."/>
            <person name="Mikhailova N."/>
            <person name="Zhao F."/>
            <person name="Li T."/>
            <person name="Liu Z."/>
            <person name="Overmann J."/>
            <person name="Bryant D.A."/>
            <person name="Richardson P."/>
        </authorList>
    </citation>
    <scope>NUCLEOTIDE SEQUENCE [LARGE SCALE GENOMIC DNA]</scope>
    <source>
        <strain evidence="14">NCIB 8327</strain>
    </source>
</reference>
<dbReference type="Pfam" id="PF00672">
    <property type="entry name" value="HAMP"/>
    <property type="match status" value="1"/>
</dbReference>
<dbReference type="PRINTS" id="PR00344">
    <property type="entry name" value="BCTRLSENSOR"/>
</dbReference>
<evidence type="ECO:0000256" key="5">
    <source>
        <dbReference type="ARBA" id="ARBA00022679"/>
    </source>
</evidence>
<keyword evidence="8 11" id="KW-1133">Transmembrane helix</keyword>
<sequence length="498" mass="55275">MTTSSGTASGRSRRRRIFSSMSLRSRIALYYTGATAVLIAIVFAAIIFTVDNVVYRHLDEELRHEAAETLREGRICNDNFEGFVRGGVHVDDEEADHQGDRERHHQRGRRRDLDVEFVQFSDAEGRIVQKSESLFENVLSVENGNREPVLRNSTVGSSTVRQLQLPLLGSDGKINGYLVVAVPLRGAILVLRDMSTTMLISFPVIIILLFVVTRLIAGQSIRPIDEVIATAETITQSNLDQRIALPRNRDELYRMSVTVNALLDRLQQAFGREKQFTSDAAHELKTPLSVVKGTLEVLVRKPREAEHYESRVRICLAELNRMARLIDQLLMLARYESQSGKPTITEVDLAQPVNAVLERLQPIAAQKGIAITLHDSRPGVVPADPALLEIMLGNLLSNAINYSPEGSPVEIRIGRRDGAVICAIEDHGVGIPEAQLLAIFDRFYRVDESRSAGTGGTGLGLSIVKKLADLQSITVSVTSEPDKGSIFELVWRQEKTER</sequence>
<dbReference type="SUPFAM" id="SSF47384">
    <property type="entry name" value="Homodimeric domain of signal transducing histidine kinase"/>
    <property type="match status" value="1"/>
</dbReference>
<dbReference type="CDD" id="cd00075">
    <property type="entry name" value="HATPase"/>
    <property type="match status" value="1"/>
</dbReference>
<dbReference type="STRING" id="517417.Cpar_1212"/>
<feature type="domain" description="Histidine kinase" evidence="12">
    <location>
        <begin position="279"/>
        <end position="495"/>
    </location>
</feature>
<dbReference type="PANTHER" id="PTHR45436:SF5">
    <property type="entry name" value="SENSOR HISTIDINE KINASE TRCS"/>
    <property type="match status" value="1"/>
</dbReference>
<dbReference type="Gene3D" id="3.30.565.10">
    <property type="entry name" value="Histidine kinase-like ATPase, C-terminal domain"/>
    <property type="match status" value="1"/>
</dbReference>
<dbReference type="SUPFAM" id="SSF158472">
    <property type="entry name" value="HAMP domain-like"/>
    <property type="match status" value="1"/>
</dbReference>
<dbReference type="InterPro" id="IPR036097">
    <property type="entry name" value="HisK_dim/P_sf"/>
</dbReference>
<evidence type="ECO:0000256" key="7">
    <source>
        <dbReference type="ARBA" id="ARBA00022777"/>
    </source>
</evidence>
<dbReference type="Gene3D" id="1.10.287.130">
    <property type="match status" value="1"/>
</dbReference>
<accession>B3QNW4</accession>